<dbReference type="AlphaFoldDB" id="A0A7W9HNB0"/>
<gene>
    <name evidence="2" type="ORF">F4560_005211</name>
</gene>
<sequence>MAAPPGTPKKRKGPLVAVIIAVVLVLGGAGGVWYWQADSGSSAATEDLPKNSRLEQLTAPDPGALRYGDGVDAMCGAMEKAMTARGYRRISGSTTEGGINCRFITPGLSLLTDGAIMMSSDVAIWRDGAEDRYQRFFDKAVRMRDAEQKNPEYESTKIEHFPAGDGGYVFHRVRKAAGATGARTDTEALFRSGDDLVWVAVWGNVHRAAKDGERVLADPLTEEITYREISDIVKSLSGEGKPGDPQITKPDLAEHPTLAAAKANPVAEGTTGDKVCAKFEAAAAGKLAVTRVANRSACTYEPPKGTSHKDGSVHRKVEISVGLGQKNSNTPAEEDMARELQSLVERASDKTYEFGRIHELPVGDAGYAVYYTVKGAGGDSSGSVQAGYVVGDTTHVLIKVTTRVANGKDMVAPPEDAMITDLATVLTAIGS</sequence>
<keyword evidence="3" id="KW-1185">Reference proteome</keyword>
<name>A0A7W9HNB0_9PSEU</name>
<evidence type="ECO:0000313" key="3">
    <source>
        <dbReference type="Proteomes" id="UP000552097"/>
    </source>
</evidence>
<keyword evidence="1" id="KW-1133">Transmembrane helix</keyword>
<feature type="transmembrane region" description="Helical" evidence="1">
    <location>
        <begin position="15"/>
        <end position="35"/>
    </location>
</feature>
<proteinExistence type="predicted"/>
<evidence type="ECO:0000256" key="1">
    <source>
        <dbReference type="SAM" id="Phobius"/>
    </source>
</evidence>
<keyword evidence="1" id="KW-0472">Membrane</keyword>
<dbReference type="EMBL" id="JACHMO010000001">
    <property type="protein sequence ID" value="MBB5805443.1"/>
    <property type="molecule type" value="Genomic_DNA"/>
</dbReference>
<evidence type="ECO:0000313" key="2">
    <source>
        <dbReference type="EMBL" id="MBB5805443.1"/>
    </source>
</evidence>
<keyword evidence="1" id="KW-0812">Transmembrane</keyword>
<protein>
    <submittedName>
        <fullName evidence="2">Uncharacterized protein</fullName>
    </submittedName>
</protein>
<reference evidence="2 3" key="1">
    <citation type="submission" date="2020-08" db="EMBL/GenBank/DDBJ databases">
        <title>Sequencing the genomes of 1000 actinobacteria strains.</title>
        <authorList>
            <person name="Klenk H.-P."/>
        </authorList>
    </citation>
    <scope>NUCLEOTIDE SEQUENCE [LARGE SCALE GENOMIC DNA]</scope>
    <source>
        <strain evidence="2 3">DSM 45486</strain>
    </source>
</reference>
<organism evidence="2 3">
    <name type="scientific">Saccharothrix ecbatanensis</name>
    <dbReference type="NCBI Taxonomy" id="1105145"/>
    <lineage>
        <taxon>Bacteria</taxon>
        <taxon>Bacillati</taxon>
        <taxon>Actinomycetota</taxon>
        <taxon>Actinomycetes</taxon>
        <taxon>Pseudonocardiales</taxon>
        <taxon>Pseudonocardiaceae</taxon>
        <taxon>Saccharothrix</taxon>
    </lineage>
</organism>
<dbReference type="RefSeq" id="WP_184923969.1">
    <property type="nucleotide sequence ID" value="NZ_JACHMO010000001.1"/>
</dbReference>
<comment type="caution">
    <text evidence="2">The sequence shown here is derived from an EMBL/GenBank/DDBJ whole genome shotgun (WGS) entry which is preliminary data.</text>
</comment>
<dbReference type="Proteomes" id="UP000552097">
    <property type="component" value="Unassembled WGS sequence"/>
</dbReference>
<accession>A0A7W9HNB0</accession>